<proteinExistence type="predicted"/>
<protein>
    <submittedName>
        <fullName evidence="1">Uncharacterized protein</fullName>
    </submittedName>
</protein>
<name>A0A0F9S9E7_9ZZZZ</name>
<sequence>MENWFWIIVGVTSWFLIFTVVDADVGLVVHDRRCAYSYQDAVKKFTKDKQSATSFIARRLNYHHDEFKGKLTLHYEGYKFKYVLSNLNMKEFIKSHWVYDGGYAPNAYQKVKLWFLCALLKPLLGISLIVKPGEK</sequence>
<organism evidence="1">
    <name type="scientific">marine sediment metagenome</name>
    <dbReference type="NCBI Taxonomy" id="412755"/>
    <lineage>
        <taxon>unclassified sequences</taxon>
        <taxon>metagenomes</taxon>
        <taxon>ecological metagenomes</taxon>
    </lineage>
</organism>
<evidence type="ECO:0000313" key="1">
    <source>
        <dbReference type="EMBL" id="KKN25988.1"/>
    </source>
</evidence>
<comment type="caution">
    <text evidence="1">The sequence shown here is derived from an EMBL/GenBank/DDBJ whole genome shotgun (WGS) entry which is preliminary data.</text>
</comment>
<gene>
    <name evidence="1" type="ORF">LCGC14_0879260</name>
</gene>
<accession>A0A0F9S9E7</accession>
<dbReference type="AlphaFoldDB" id="A0A0F9S9E7"/>
<dbReference type="EMBL" id="LAZR01002755">
    <property type="protein sequence ID" value="KKN25988.1"/>
    <property type="molecule type" value="Genomic_DNA"/>
</dbReference>
<reference evidence="1" key="1">
    <citation type="journal article" date="2015" name="Nature">
        <title>Complex archaea that bridge the gap between prokaryotes and eukaryotes.</title>
        <authorList>
            <person name="Spang A."/>
            <person name="Saw J.H."/>
            <person name="Jorgensen S.L."/>
            <person name="Zaremba-Niedzwiedzka K."/>
            <person name="Martijn J."/>
            <person name="Lind A.E."/>
            <person name="van Eijk R."/>
            <person name="Schleper C."/>
            <person name="Guy L."/>
            <person name="Ettema T.J."/>
        </authorList>
    </citation>
    <scope>NUCLEOTIDE SEQUENCE</scope>
</reference>